<reference evidence="2" key="1">
    <citation type="submission" date="2022-11" db="UniProtKB">
        <authorList>
            <consortium name="WormBaseParasite"/>
        </authorList>
    </citation>
    <scope>IDENTIFICATION</scope>
</reference>
<accession>A0A914WDG8</accession>
<dbReference type="WBParaSite" id="PSAMB.scaffold3807size16831.g22578.t1">
    <property type="protein sequence ID" value="PSAMB.scaffold3807size16831.g22578.t1"/>
    <property type="gene ID" value="PSAMB.scaffold3807size16831.g22578"/>
</dbReference>
<keyword evidence="1" id="KW-1185">Reference proteome</keyword>
<protein>
    <submittedName>
        <fullName evidence="2">Uncharacterized protein</fullName>
    </submittedName>
</protein>
<organism evidence="1 2">
    <name type="scientific">Plectus sambesii</name>
    <dbReference type="NCBI Taxonomy" id="2011161"/>
    <lineage>
        <taxon>Eukaryota</taxon>
        <taxon>Metazoa</taxon>
        <taxon>Ecdysozoa</taxon>
        <taxon>Nematoda</taxon>
        <taxon>Chromadorea</taxon>
        <taxon>Plectida</taxon>
        <taxon>Plectina</taxon>
        <taxon>Plectoidea</taxon>
        <taxon>Plectidae</taxon>
        <taxon>Plectus</taxon>
    </lineage>
</organism>
<evidence type="ECO:0000313" key="2">
    <source>
        <dbReference type="WBParaSite" id="PSAMB.scaffold3807size16831.g22578.t1"/>
    </source>
</evidence>
<evidence type="ECO:0000313" key="1">
    <source>
        <dbReference type="Proteomes" id="UP000887566"/>
    </source>
</evidence>
<dbReference type="AlphaFoldDB" id="A0A914WDG8"/>
<sequence>MTAIGARAARRRGRRDKVRGVRRDLFWVHALAAPVGSPEHFFGWLDASLSLHHRIRSAGPAEFILYRGTNPAAVDGEDGRARAQSSVVRAQLMRLALDDGDSAAISRAVWSISGCSRGSHCLRRS</sequence>
<dbReference type="Proteomes" id="UP000887566">
    <property type="component" value="Unplaced"/>
</dbReference>
<name>A0A914WDG8_9BILA</name>
<proteinExistence type="predicted"/>